<keyword evidence="3" id="KW-1185">Reference proteome</keyword>
<sequence length="418" mass="45588">MCQTLCYTIYIQKDSELSQWLFDIGSFIACEGGFPGYHRFLPLARASISVAFEISASFTLQCLRIPEGSLARPPAGRALCSQMLRRDTSCELTYRSVTTRSSGLFKDLKNRSHRDGDTRGPSCASSNPGIVHKRCQLSGAQAAHAVTTAIARETSTTTFACLASLVSVVMSGLALLVSQKLRSDEKDEIPKMDMGAIQERLGSQGLLVEREHPAQEDSPTLNTQCAADLPPIELVTDKDKLSTHLGRSPHLSSVMLLSTPLQIDKHTKDDPAPLQINEITKDDPVPLLREVLVSFPEPSSKHERARLRGAQLQHELELEVARWLVAPWKDLSPPSATTPRGYRGPRAALGLTAIWGLSAGTHSEAGTGAAREPERHLGRPGELQRCGEQQPWQSPSVETAGDRAKEQPEASSSMQWGV</sequence>
<organism evidence="2 3">
    <name type="scientific">Fukomys damarensis</name>
    <name type="common">Damaraland mole rat</name>
    <name type="synonym">Cryptomys damarensis</name>
    <dbReference type="NCBI Taxonomy" id="885580"/>
    <lineage>
        <taxon>Eukaryota</taxon>
        <taxon>Metazoa</taxon>
        <taxon>Chordata</taxon>
        <taxon>Craniata</taxon>
        <taxon>Vertebrata</taxon>
        <taxon>Euteleostomi</taxon>
        <taxon>Mammalia</taxon>
        <taxon>Eutheria</taxon>
        <taxon>Euarchontoglires</taxon>
        <taxon>Glires</taxon>
        <taxon>Rodentia</taxon>
        <taxon>Hystricomorpha</taxon>
        <taxon>Bathyergidae</taxon>
        <taxon>Fukomys</taxon>
    </lineage>
</organism>
<evidence type="ECO:0000256" key="1">
    <source>
        <dbReference type="SAM" id="MobiDB-lite"/>
    </source>
</evidence>
<dbReference type="Proteomes" id="UP000028990">
    <property type="component" value="Unassembled WGS sequence"/>
</dbReference>
<accession>A0A091D0Y0</accession>
<reference evidence="2 3" key="1">
    <citation type="submission" date="2013-11" db="EMBL/GenBank/DDBJ databases">
        <title>The Damaraland mole rat (Fukomys damarensis) genome and evolution of African mole rats.</title>
        <authorList>
            <person name="Gladyshev V.N."/>
            <person name="Fang X."/>
        </authorList>
    </citation>
    <scope>NUCLEOTIDE SEQUENCE [LARGE SCALE GENOMIC DNA]</scope>
    <source>
        <tissue evidence="2">Liver</tissue>
    </source>
</reference>
<evidence type="ECO:0000313" key="2">
    <source>
        <dbReference type="EMBL" id="KFO23840.1"/>
    </source>
</evidence>
<evidence type="ECO:0000313" key="3">
    <source>
        <dbReference type="Proteomes" id="UP000028990"/>
    </source>
</evidence>
<protein>
    <submittedName>
        <fullName evidence="2">Uncharacterized protein</fullName>
    </submittedName>
</protein>
<gene>
    <name evidence="2" type="ORF">H920_14768</name>
</gene>
<dbReference type="EMBL" id="KN123723">
    <property type="protein sequence ID" value="KFO23840.1"/>
    <property type="molecule type" value="Genomic_DNA"/>
</dbReference>
<dbReference type="AlphaFoldDB" id="A0A091D0Y0"/>
<proteinExistence type="predicted"/>
<feature type="region of interest" description="Disordered" evidence="1">
    <location>
        <begin position="362"/>
        <end position="418"/>
    </location>
</feature>
<name>A0A091D0Y0_FUKDA</name>
<feature type="compositionally biased region" description="Polar residues" evidence="1">
    <location>
        <begin position="409"/>
        <end position="418"/>
    </location>
</feature>